<dbReference type="OrthoDB" id="10393753at2759"/>
<dbReference type="SUPFAM" id="SSF53756">
    <property type="entry name" value="UDP-Glycosyltransferase/glycogen phosphorylase"/>
    <property type="match status" value="1"/>
</dbReference>
<organism evidence="2 3">
    <name type="scientific">Galdieria partita</name>
    <dbReference type="NCBI Taxonomy" id="83374"/>
    <lineage>
        <taxon>Eukaryota</taxon>
        <taxon>Rhodophyta</taxon>
        <taxon>Bangiophyceae</taxon>
        <taxon>Galdieriales</taxon>
        <taxon>Galdieriaceae</taxon>
        <taxon>Galdieria</taxon>
    </lineage>
</organism>
<evidence type="ECO:0000313" key="3">
    <source>
        <dbReference type="Proteomes" id="UP001061958"/>
    </source>
</evidence>
<accession>A0A9C7PRP8</accession>
<reference evidence="2" key="2">
    <citation type="submission" date="2022-01" db="EMBL/GenBank/DDBJ databases">
        <authorList>
            <person name="Hirooka S."/>
            <person name="Miyagishima S.Y."/>
        </authorList>
    </citation>
    <scope>NUCLEOTIDE SEQUENCE</scope>
    <source>
        <strain evidence="2">NBRC 102759</strain>
    </source>
</reference>
<evidence type="ECO:0000256" key="1">
    <source>
        <dbReference type="SAM" id="Phobius"/>
    </source>
</evidence>
<keyword evidence="1" id="KW-1133">Transmembrane helix</keyword>
<dbReference type="AlphaFoldDB" id="A0A9C7PRP8"/>
<evidence type="ECO:0000313" key="2">
    <source>
        <dbReference type="EMBL" id="GJQ09290.1"/>
    </source>
</evidence>
<name>A0A9C7PRP8_9RHOD</name>
<reference evidence="2" key="1">
    <citation type="journal article" date="2022" name="Proc. Natl. Acad. Sci. U.S.A.">
        <title>Life cycle and functional genomics of the unicellular red alga Galdieria for elucidating algal and plant evolution and industrial use.</title>
        <authorList>
            <person name="Hirooka S."/>
            <person name="Itabashi T."/>
            <person name="Ichinose T.M."/>
            <person name="Onuma R."/>
            <person name="Fujiwara T."/>
            <person name="Yamashita S."/>
            <person name="Jong L.W."/>
            <person name="Tomita R."/>
            <person name="Iwane A.H."/>
            <person name="Miyagishima S.Y."/>
        </authorList>
    </citation>
    <scope>NUCLEOTIDE SEQUENCE</scope>
    <source>
        <strain evidence="2">NBRC 102759</strain>
    </source>
</reference>
<proteinExistence type="predicted"/>
<dbReference type="EMBL" id="BQMJ01000007">
    <property type="protein sequence ID" value="GJQ09290.1"/>
    <property type="molecule type" value="Genomic_DNA"/>
</dbReference>
<gene>
    <name evidence="2" type="ORF">GpartN1_g1081.t1</name>
</gene>
<feature type="transmembrane region" description="Helical" evidence="1">
    <location>
        <begin position="7"/>
        <end position="24"/>
    </location>
</feature>
<keyword evidence="1" id="KW-0812">Transmembrane</keyword>
<dbReference type="Gene3D" id="3.40.50.2000">
    <property type="entry name" value="Glycogen Phosphorylase B"/>
    <property type="match status" value="1"/>
</dbReference>
<comment type="caution">
    <text evidence="2">The sequence shown here is derived from an EMBL/GenBank/DDBJ whole genome shotgun (WGS) entry which is preliminary data.</text>
</comment>
<sequence>MKYWVKWSFAMSYVGIFILGNIFLNEFQYTFAESTLFQPSFSNNIEPRNGTLSILVVSIGASQRSQSMQRIIQELYLRGHRIRIVYPGTKDSTFTSAWNCDVEWISTTEDVVTSRKKKWMETVAQRESFMQGQRPTDSKRPRISKIPQFSESPVDYTLRLLWQEKSAWKSLNYLPKHLLFPLRHWLFDVIWEEIHRDRPDIIVADIGVLAAWDIADLLDIPLFLLYCGPLLPISSTNGVKDILLPPPLLGASRNATLLQIGFFTIQKWLYELHTSPALHKLNRLRWYQGLDSYRNIRDLFCRKHVYLLPTTFAFEIPRSLSSHYLLSGPIVSQCIESLPPSSLELAKRYSEQVVLINLEGAYLSRVTTLSIVNELHTLLIGFWWMNGSYVQPQHFPSNFYSLPRQLFGCALSNSMVDIVVVPCLSDVVQEVLYYGKPVLCIATGAVQLDVATRLMETHAGDIVITSEVSILDELTSKLQDMFGNLESYQTAAIEISKKIRMETCGLSCLCDAVESILYSNPVPYVNSSDCVDSYISPLLGRFLFYFAVAYVVGFFVVWFVKLARPLKLCSTTC</sequence>
<feature type="transmembrane region" description="Helical" evidence="1">
    <location>
        <begin position="542"/>
        <end position="560"/>
    </location>
</feature>
<keyword evidence="1" id="KW-0472">Membrane</keyword>
<keyword evidence="3" id="KW-1185">Reference proteome</keyword>
<protein>
    <submittedName>
        <fullName evidence="2">Uncharacterized protein</fullName>
    </submittedName>
</protein>
<dbReference type="Proteomes" id="UP001061958">
    <property type="component" value="Unassembled WGS sequence"/>
</dbReference>